<organism evidence="3">
    <name type="scientific">Geoglobus ahangari</name>
    <dbReference type="NCBI Taxonomy" id="113653"/>
    <lineage>
        <taxon>Archaea</taxon>
        <taxon>Methanobacteriati</taxon>
        <taxon>Methanobacteriota</taxon>
        <taxon>Archaeoglobi</taxon>
        <taxon>Archaeoglobales</taxon>
        <taxon>Archaeoglobaceae</taxon>
        <taxon>Geoglobus</taxon>
    </lineage>
</organism>
<dbReference type="InterPro" id="IPR042529">
    <property type="entry name" value="IF_2B-like_C"/>
</dbReference>
<feature type="site" description="Transition state stabilizer" evidence="2">
    <location>
        <position position="153"/>
    </location>
</feature>
<feature type="binding site" evidence="2">
    <location>
        <begin position="44"/>
        <end position="46"/>
    </location>
    <ligand>
        <name>substrate</name>
    </ligand>
</feature>
<comment type="similarity">
    <text evidence="2">Belongs to the EIF-2B alpha/beta/delta subunits family. MtnA subfamily.</text>
</comment>
<comment type="caution">
    <text evidence="3">The sequence shown here is derived from an EMBL/GenBank/DDBJ whole genome shotgun (WGS) entry which is preliminary data.</text>
</comment>
<sequence length="345" mass="38373">MRSIFWEENAVKLIDQTKLPDRFEILECRNIQELADAIKRLAIRGAPALEVAGAYGIALAAHERDFRDTEEAKSYLKKAADFLASTRPTAVNLFVGIERVLKTALKGETVEDIRKLALKEAEKIADEDLERNKAIGKWGASLIDDGDTIMTICNAGKLATVGWGTALGVIRSAVKEGKKIRVIACETRPLNQGSRLTTWELMQDGIDVTLITDGAAGIVMQKGMVDKVIVGADRIVRDAVFNKIGTYTLSVLAKEHSIPFYVVAPLTTFDWNRKSEDVLIEERDKDELIYCHVKCRKSLIAPKDVKVFNPAFDSTPLTNVTAIITERGIVWPPYEENVPKFLRDT</sequence>
<dbReference type="NCBIfam" id="TIGR00524">
    <property type="entry name" value="eIF-2B_rel"/>
    <property type="match status" value="1"/>
</dbReference>
<dbReference type="AlphaFoldDB" id="A0A7C3UHG9"/>
<dbReference type="NCBIfam" id="NF004326">
    <property type="entry name" value="PRK05720.1"/>
    <property type="match status" value="1"/>
</dbReference>
<dbReference type="FunFam" id="3.40.50.10470:FF:000006">
    <property type="entry name" value="Methylthioribose-1-phosphate isomerase"/>
    <property type="match status" value="1"/>
</dbReference>
<keyword evidence="1 2" id="KW-0413">Isomerase</keyword>
<dbReference type="HAMAP" id="MF_01678">
    <property type="entry name" value="Salvage_MtnA"/>
    <property type="match status" value="1"/>
</dbReference>
<name>A0A7C3UHG9_9EURY</name>
<dbReference type="InterPro" id="IPR027363">
    <property type="entry name" value="M1Pi_N"/>
</dbReference>
<gene>
    <name evidence="3" type="ORF">ENX77_00680</name>
</gene>
<feature type="binding site" evidence="2">
    <location>
        <begin position="242"/>
        <end position="243"/>
    </location>
    <ligand>
        <name>substrate</name>
    </ligand>
</feature>
<dbReference type="SUPFAM" id="SSF100950">
    <property type="entry name" value="NagB/RpiA/CoA transferase-like"/>
    <property type="match status" value="1"/>
</dbReference>
<dbReference type="NCBIfam" id="NF004700">
    <property type="entry name" value="PRK06036.1"/>
    <property type="match status" value="1"/>
</dbReference>
<dbReference type="InterPro" id="IPR000649">
    <property type="entry name" value="IF-2B-related"/>
</dbReference>
<dbReference type="PANTHER" id="PTHR43475:SF1">
    <property type="entry name" value="METHYLTHIORIBOSE-1-PHOSPHATE ISOMERASE"/>
    <property type="match status" value="1"/>
</dbReference>
<dbReference type="NCBIfam" id="TIGR00512">
    <property type="entry name" value="salvage_mtnA"/>
    <property type="match status" value="1"/>
</dbReference>
<evidence type="ECO:0000313" key="3">
    <source>
        <dbReference type="EMBL" id="HGE65647.1"/>
    </source>
</evidence>
<comment type="catalytic activity">
    <reaction evidence="2">
        <text>5-(methylsulfanyl)-alpha-D-ribose 1-phosphate = 5-(methylsulfanyl)-D-ribulose 1-phosphate</text>
        <dbReference type="Rhea" id="RHEA:19989"/>
        <dbReference type="ChEBI" id="CHEBI:58533"/>
        <dbReference type="ChEBI" id="CHEBI:58548"/>
        <dbReference type="EC" id="5.3.1.23"/>
    </reaction>
</comment>
<keyword evidence="2" id="KW-0028">Amino-acid biosynthesis</keyword>
<dbReference type="Gene3D" id="3.40.50.10470">
    <property type="entry name" value="Translation initiation factor eif-2b, domain 2"/>
    <property type="match status" value="1"/>
</dbReference>
<feature type="binding site" evidence="2">
    <location>
        <position position="87"/>
    </location>
    <ligand>
        <name>substrate</name>
    </ligand>
</feature>
<comment type="function">
    <text evidence="2">Catalyzes the interconversion of methylthioribose-1-phosphate (MTR-1-P) into methylthioribulose-1-phosphate (MTRu-1-P).</text>
</comment>
<feature type="active site" description="Proton donor" evidence="2">
    <location>
        <position position="233"/>
    </location>
</feature>
<keyword evidence="2" id="KW-0486">Methionine biosynthesis</keyword>
<dbReference type="Gene3D" id="1.20.120.420">
    <property type="entry name" value="translation initiation factor eif-2b, domain 1"/>
    <property type="match status" value="1"/>
</dbReference>
<dbReference type="GO" id="GO:0019509">
    <property type="term" value="P:L-methionine salvage from methylthioadenosine"/>
    <property type="evidence" value="ECO:0007669"/>
    <property type="project" value="UniProtKB-UniRule"/>
</dbReference>
<dbReference type="EC" id="5.3.1.23" evidence="2"/>
<feature type="binding site" evidence="2">
    <location>
        <position position="192"/>
    </location>
    <ligand>
        <name>substrate</name>
    </ligand>
</feature>
<proteinExistence type="inferred from homology"/>
<dbReference type="FunFam" id="1.20.120.420:FF:000003">
    <property type="entry name" value="Methylthioribose-1-phosphate isomerase"/>
    <property type="match status" value="1"/>
</dbReference>
<dbReference type="EMBL" id="DTPI01000006">
    <property type="protein sequence ID" value="HGE65647.1"/>
    <property type="molecule type" value="Genomic_DNA"/>
</dbReference>
<reference evidence="3" key="1">
    <citation type="journal article" date="2020" name="mSystems">
        <title>Genome- and Community-Level Interaction Insights into Carbon Utilization and Element Cycling Functions of Hydrothermarchaeota in Hydrothermal Sediment.</title>
        <authorList>
            <person name="Zhou Z."/>
            <person name="Liu Y."/>
            <person name="Xu W."/>
            <person name="Pan J."/>
            <person name="Luo Z.H."/>
            <person name="Li M."/>
        </authorList>
    </citation>
    <scope>NUCLEOTIDE SEQUENCE [LARGE SCALE GENOMIC DNA]</scope>
    <source>
        <strain evidence="3">SpSt-97</strain>
    </source>
</reference>
<evidence type="ECO:0000256" key="2">
    <source>
        <dbReference type="HAMAP-Rule" id="MF_01678"/>
    </source>
</evidence>
<evidence type="ECO:0000256" key="1">
    <source>
        <dbReference type="ARBA" id="ARBA00023235"/>
    </source>
</evidence>
<protein>
    <recommendedName>
        <fullName evidence="2">Putative methylthioribose-1-phosphate isomerase</fullName>
        <shortName evidence="2">M1Pi</shortName>
        <shortName evidence="2">MTR-1-P isomerase</shortName>
        <ecNumber evidence="2">5.3.1.23</ecNumber>
    </recommendedName>
    <alternativeName>
        <fullName evidence="2">MTNA-like protein</fullName>
        <shortName evidence="2">aMTNA</shortName>
    </alternativeName>
    <alternativeName>
        <fullName evidence="2">S-methyl-5-thioribose-1-phosphate isomerase</fullName>
    </alternativeName>
</protein>
<dbReference type="InterPro" id="IPR037171">
    <property type="entry name" value="NagB/RpiA_transferase-like"/>
</dbReference>
<dbReference type="InterPro" id="IPR005251">
    <property type="entry name" value="IF-M1Pi"/>
</dbReference>
<dbReference type="PANTHER" id="PTHR43475">
    <property type="entry name" value="METHYLTHIORIBOSE-1-PHOSPHATE ISOMERASE"/>
    <property type="match status" value="1"/>
</dbReference>
<accession>A0A7C3UHG9</accession>
<dbReference type="Pfam" id="PF01008">
    <property type="entry name" value="IF-2B"/>
    <property type="match status" value="1"/>
</dbReference>
<dbReference type="InterPro" id="IPR011559">
    <property type="entry name" value="Initiation_fac_2B_a/b/d"/>
</dbReference>
<dbReference type="GO" id="GO:0046523">
    <property type="term" value="F:S-methyl-5-thioribose-1-phosphate isomerase activity"/>
    <property type="evidence" value="ECO:0007669"/>
    <property type="project" value="UniProtKB-UniRule"/>
</dbReference>